<protein>
    <submittedName>
        <fullName evidence="1">Uncharacterized protein</fullName>
    </submittedName>
</protein>
<proteinExistence type="predicted"/>
<evidence type="ECO:0000313" key="2">
    <source>
        <dbReference type="Proteomes" id="UP001208888"/>
    </source>
</evidence>
<dbReference type="EMBL" id="JANFVX010000044">
    <property type="protein sequence ID" value="MCW0346559.1"/>
    <property type="molecule type" value="Genomic_DNA"/>
</dbReference>
<dbReference type="Proteomes" id="UP001208888">
    <property type="component" value="Unassembled WGS sequence"/>
</dbReference>
<sequence length="162" mass="17862">MLLHHVVGIGFHFDDFVIHILARGQHHRRINFQRDGTGAVHDQDHAHGLSTTAALLQLRLVGFRAVRDGNQHAVGVIQANLTDPEAAFAFRDNLFSDNLAAVCGIHLQRIQRGTALFAHQFGLRRIGRRQNTAAVTHRHLGNLQLGSQGRGIGQLCRALIGQ</sequence>
<evidence type="ECO:0000313" key="1">
    <source>
        <dbReference type="EMBL" id="MCW0346559.1"/>
    </source>
</evidence>
<organism evidence="1 2">
    <name type="scientific">Pantoea ananas</name>
    <name type="common">Erwinia uredovora</name>
    <dbReference type="NCBI Taxonomy" id="553"/>
    <lineage>
        <taxon>Bacteria</taxon>
        <taxon>Pseudomonadati</taxon>
        <taxon>Pseudomonadota</taxon>
        <taxon>Gammaproteobacteria</taxon>
        <taxon>Enterobacterales</taxon>
        <taxon>Erwiniaceae</taxon>
        <taxon>Pantoea</taxon>
    </lineage>
</organism>
<reference evidence="1" key="1">
    <citation type="submission" date="2022-06" db="EMBL/GenBank/DDBJ databases">
        <title>Dynamics of rice microbiomes reveals core vertical transmitted seed endophytes.</title>
        <authorList>
            <person name="Liao K."/>
            <person name="Zhang X."/>
        </authorList>
    </citation>
    <scope>NUCLEOTIDE SEQUENCE</scope>
    <source>
        <strain evidence="1">JT1-17</strain>
    </source>
</reference>
<name>A0AAJ1FTJ2_PANAN</name>
<dbReference type="AlphaFoldDB" id="A0AAJ1FTJ2"/>
<gene>
    <name evidence="1" type="ORF">NB703_004652</name>
</gene>
<comment type="caution">
    <text evidence="1">The sequence shown here is derived from an EMBL/GenBank/DDBJ whole genome shotgun (WGS) entry which is preliminary data.</text>
</comment>
<accession>A0AAJ1FTJ2</accession>